<evidence type="ECO:0000313" key="4">
    <source>
        <dbReference type="EMBL" id="WAR13679.1"/>
    </source>
</evidence>
<sequence>MPTHYPSSRKAADVSGLDLCKDHQSEIIKFYCPEHEQLGCWDCIFLTHRTCKVSYIPNVAHSFTVSSEFKVIVDKVAKLEADLNTWKRKLQSDKQSVLDLNQVLLKRLQQFKEEINEYLDKQEKSLVEAMDEARKKDTDRIQRWREDIDAAKLTLAETKARLEAQDMNANHLYVTARHAEQILGDMQTLIKKVETENMVTRYKFCRDKKTEELLSWEDAIGKVIEEKEL</sequence>
<dbReference type="SUPFAM" id="SSF57845">
    <property type="entry name" value="B-box zinc-binding domain"/>
    <property type="match status" value="1"/>
</dbReference>
<reference evidence="4" key="1">
    <citation type="submission" date="2022-11" db="EMBL/GenBank/DDBJ databases">
        <title>Centuries of genome instability and evolution in soft-shell clam transmissible cancer (bioRxiv).</title>
        <authorList>
            <person name="Hart S.F.M."/>
            <person name="Yonemitsu M.A."/>
            <person name="Giersch R.M."/>
            <person name="Beal B.F."/>
            <person name="Arriagada G."/>
            <person name="Davis B.W."/>
            <person name="Ostrander E.A."/>
            <person name="Goff S.P."/>
            <person name="Metzger M.J."/>
        </authorList>
    </citation>
    <scope>NUCLEOTIDE SEQUENCE</scope>
    <source>
        <strain evidence="4">MELC-2E11</strain>
        <tissue evidence="4">Siphon/mantle</tissue>
    </source>
</reference>
<gene>
    <name evidence="4" type="ORF">MAR_003784</name>
</gene>
<keyword evidence="1" id="KW-0862">Zinc</keyword>
<dbReference type="Gene3D" id="3.30.160.60">
    <property type="entry name" value="Classic Zinc Finger"/>
    <property type="match status" value="1"/>
</dbReference>
<protein>
    <recommendedName>
        <fullName evidence="3">B box-type domain-containing protein</fullName>
    </recommendedName>
</protein>
<keyword evidence="1" id="KW-0863">Zinc-finger</keyword>
<feature type="domain" description="B box-type" evidence="3">
    <location>
        <begin position="15"/>
        <end position="50"/>
    </location>
</feature>
<dbReference type="InterPro" id="IPR000315">
    <property type="entry name" value="Znf_B-box"/>
</dbReference>
<accession>A0ABY7EX65</accession>
<keyword evidence="2" id="KW-0175">Coiled coil</keyword>
<name>A0ABY7EX65_MYAAR</name>
<keyword evidence="5" id="KW-1185">Reference proteome</keyword>
<dbReference type="PROSITE" id="PS50119">
    <property type="entry name" value="ZF_BBOX"/>
    <property type="match status" value="1"/>
</dbReference>
<proteinExistence type="predicted"/>
<evidence type="ECO:0000259" key="3">
    <source>
        <dbReference type="PROSITE" id="PS50119"/>
    </source>
</evidence>
<dbReference type="Pfam" id="PF00643">
    <property type="entry name" value="zf-B_box"/>
    <property type="match status" value="1"/>
</dbReference>
<dbReference type="CDD" id="cd19756">
    <property type="entry name" value="Bbox2"/>
    <property type="match status" value="1"/>
</dbReference>
<keyword evidence="1" id="KW-0479">Metal-binding</keyword>
<evidence type="ECO:0000256" key="2">
    <source>
        <dbReference type="SAM" id="Coils"/>
    </source>
</evidence>
<dbReference type="Proteomes" id="UP001164746">
    <property type="component" value="Chromosome 9"/>
</dbReference>
<organism evidence="4 5">
    <name type="scientific">Mya arenaria</name>
    <name type="common">Soft-shell clam</name>
    <dbReference type="NCBI Taxonomy" id="6604"/>
    <lineage>
        <taxon>Eukaryota</taxon>
        <taxon>Metazoa</taxon>
        <taxon>Spiralia</taxon>
        <taxon>Lophotrochozoa</taxon>
        <taxon>Mollusca</taxon>
        <taxon>Bivalvia</taxon>
        <taxon>Autobranchia</taxon>
        <taxon>Heteroconchia</taxon>
        <taxon>Euheterodonta</taxon>
        <taxon>Imparidentia</taxon>
        <taxon>Neoheterodontei</taxon>
        <taxon>Myida</taxon>
        <taxon>Myoidea</taxon>
        <taxon>Myidae</taxon>
        <taxon>Mya</taxon>
    </lineage>
</organism>
<evidence type="ECO:0000313" key="5">
    <source>
        <dbReference type="Proteomes" id="UP001164746"/>
    </source>
</evidence>
<feature type="coiled-coil region" evidence="2">
    <location>
        <begin position="76"/>
        <end position="161"/>
    </location>
</feature>
<dbReference type="EMBL" id="CP111020">
    <property type="protein sequence ID" value="WAR13679.1"/>
    <property type="molecule type" value="Genomic_DNA"/>
</dbReference>
<evidence type="ECO:0000256" key="1">
    <source>
        <dbReference type="PROSITE-ProRule" id="PRU00024"/>
    </source>
</evidence>